<evidence type="ECO:0000313" key="2">
    <source>
        <dbReference type="Proteomes" id="UP000014974"/>
    </source>
</evidence>
<sequence length="38" mass="4679">MKKSFIYLKRESFGKHYTKIRKKVLFLHCQNHLILTVE</sequence>
<organism evidence="1 2">
    <name type="scientific">Cyclobacterium qasimii M12-11B</name>
    <dbReference type="NCBI Taxonomy" id="641524"/>
    <lineage>
        <taxon>Bacteria</taxon>
        <taxon>Pseudomonadati</taxon>
        <taxon>Bacteroidota</taxon>
        <taxon>Cytophagia</taxon>
        <taxon>Cytophagales</taxon>
        <taxon>Cyclobacteriaceae</taxon>
        <taxon>Cyclobacterium</taxon>
    </lineage>
</organism>
<proteinExistence type="predicted"/>
<protein>
    <submittedName>
        <fullName evidence="1">Uncharacterized protein</fullName>
    </submittedName>
</protein>
<gene>
    <name evidence="1" type="ORF">ADICYQ_2725</name>
</gene>
<evidence type="ECO:0000313" key="1">
    <source>
        <dbReference type="EMBL" id="EPR68255.1"/>
    </source>
</evidence>
<dbReference type="Proteomes" id="UP000014974">
    <property type="component" value="Unassembled WGS sequence"/>
</dbReference>
<accession>S7VDG3</accession>
<dbReference type="EMBL" id="ATNM01000107">
    <property type="protein sequence ID" value="EPR68255.1"/>
    <property type="molecule type" value="Genomic_DNA"/>
</dbReference>
<dbReference type="AlphaFoldDB" id="S7VDG3"/>
<reference evidence="1 2" key="1">
    <citation type="journal article" date="2013" name="Genome Announc.">
        <title>Draft Genome Sequence of Cyclobacterium qasimii Strain M12-11BT, Isolated from Arctic Marine Sediment.</title>
        <authorList>
            <person name="Shivaji S."/>
            <person name="Ara S."/>
            <person name="Singh A."/>
            <person name="Kumar Pinnaka A."/>
        </authorList>
    </citation>
    <scope>NUCLEOTIDE SEQUENCE [LARGE SCALE GENOMIC DNA]</scope>
    <source>
        <strain evidence="1 2">M12-11B</strain>
    </source>
</reference>
<dbReference type="STRING" id="641524.ADICYQ_2725"/>
<name>S7VDG3_9BACT</name>
<comment type="caution">
    <text evidence="1">The sequence shown here is derived from an EMBL/GenBank/DDBJ whole genome shotgun (WGS) entry which is preliminary data.</text>
</comment>